<reference evidence="1" key="1">
    <citation type="submission" date="2020-03" db="EMBL/GenBank/DDBJ databases">
        <title>The deep terrestrial virosphere.</title>
        <authorList>
            <person name="Holmfeldt K."/>
            <person name="Nilsson E."/>
            <person name="Simone D."/>
            <person name="Lopez-Fernandez M."/>
            <person name="Wu X."/>
            <person name="de Brujin I."/>
            <person name="Lundin D."/>
            <person name="Andersson A."/>
            <person name="Bertilsson S."/>
            <person name="Dopson M."/>
        </authorList>
    </citation>
    <scope>NUCLEOTIDE SEQUENCE</scope>
    <source>
        <strain evidence="1">MM415B01087</strain>
    </source>
</reference>
<evidence type="ECO:0000313" key="1">
    <source>
        <dbReference type="EMBL" id="QJA60646.1"/>
    </source>
</evidence>
<protein>
    <submittedName>
        <fullName evidence="1">Uncharacterized protein</fullName>
    </submittedName>
</protein>
<proteinExistence type="predicted"/>
<gene>
    <name evidence="1" type="ORF">MM415B01087_0040</name>
</gene>
<accession>A0A6M3IT01</accession>
<sequence>MSTYDKAKKDIEEIMNIMDGINLDDIKTNGFSIRCGNKVLHLKMVSEKSLEDVENELRNEFAKKLTDKINFIKTNIGNKINEMTEFVHRIKVEYVKKEKDLNDKLNNTSMMPDISYHKHAVRGISVVKSDEMDGLVWLIRGIYWPKYVDGVKIEPKFSKKMISPIIITIWTKRDKITTVSTHEPIGLNYFDHYHQSKPDCWGSWSYDRKWKTADDIIKIAEKAQAVLENINTLSVVSHNPRSLPRLATVNRYLIKDNKIDDIKNVSNNLKRVGIRDDNLTSDNVWSI</sequence>
<dbReference type="AlphaFoldDB" id="A0A6M3IT01"/>
<name>A0A6M3IT01_9ZZZZ</name>
<dbReference type="EMBL" id="MT141415">
    <property type="protein sequence ID" value="QJA60646.1"/>
    <property type="molecule type" value="Genomic_DNA"/>
</dbReference>
<organism evidence="1">
    <name type="scientific">viral metagenome</name>
    <dbReference type="NCBI Taxonomy" id="1070528"/>
    <lineage>
        <taxon>unclassified sequences</taxon>
        <taxon>metagenomes</taxon>
        <taxon>organismal metagenomes</taxon>
    </lineage>
</organism>